<keyword evidence="3" id="KW-1185">Reference proteome</keyword>
<comment type="similarity">
    <text evidence="1">Belongs to the short-chain dehydrogenases/reductases (SDR) family.</text>
</comment>
<dbReference type="InterPro" id="IPR036291">
    <property type="entry name" value="NAD(P)-bd_dom_sf"/>
</dbReference>
<dbReference type="SUPFAM" id="SSF51735">
    <property type="entry name" value="NAD(P)-binding Rossmann-fold domains"/>
    <property type="match status" value="1"/>
</dbReference>
<dbReference type="GO" id="GO:0016491">
    <property type="term" value="F:oxidoreductase activity"/>
    <property type="evidence" value="ECO:0007669"/>
    <property type="project" value="UniProtKB-KW"/>
</dbReference>
<dbReference type="InterPro" id="IPR002347">
    <property type="entry name" value="SDR_fam"/>
</dbReference>
<evidence type="ECO:0000256" key="1">
    <source>
        <dbReference type="ARBA" id="ARBA00006484"/>
    </source>
</evidence>
<dbReference type="AlphaFoldDB" id="A0A914KKM6"/>
<evidence type="ECO:0000313" key="4">
    <source>
        <dbReference type="WBParaSite" id="Minc3s00032g01945"/>
    </source>
</evidence>
<dbReference type="WBParaSite" id="Minc3s00032g01945">
    <property type="protein sequence ID" value="Minc3s00032g01945"/>
    <property type="gene ID" value="Minc3s00032g01945"/>
</dbReference>
<name>A0A914KKM6_MELIC</name>
<dbReference type="PANTHER" id="PTHR44196:SF1">
    <property type="entry name" value="DEHYDROGENASE_REDUCTASE SDR FAMILY MEMBER 7B"/>
    <property type="match status" value="1"/>
</dbReference>
<accession>A0A914KKM6</accession>
<dbReference type="Pfam" id="PF00106">
    <property type="entry name" value="adh_short"/>
    <property type="match status" value="1"/>
</dbReference>
<evidence type="ECO:0000313" key="3">
    <source>
        <dbReference type="Proteomes" id="UP000887563"/>
    </source>
</evidence>
<reference evidence="4" key="1">
    <citation type="submission" date="2022-11" db="UniProtKB">
        <authorList>
            <consortium name="WormBaseParasite"/>
        </authorList>
    </citation>
    <scope>IDENTIFICATION</scope>
</reference>
<keyword evidence="2" id="KW-0560">Oxidoreductase</keyword>
<proteinExistence type="inferred from homology"/>
<dbReference type="Gene3D" id="3.40.50.720">
    <property type="entry name" value="NAD(P)-binding Rossmann-like Domain"/>
    <property type="match status" value="1"/>
</dbReference>
<protein>
    <submittedName>
        <fullName evidence="4">Uncharacterized protein</fullName>
    </submittedName>
</protein>
<dbReference type="GO" id="GO:0016020">
    <property type="term" value="C:membrane"/>
    <property type="evidence" value="ECO:0007669"/>
    <property type="project" value="TreeGrafter"/>
</dbReference>
<dbReference type="Proteomes" id="UP000887563">
    <property type="component" value="Unplaced"/>
</dbReference>
<evidence type="ECO:0000256" key="2">
    <source>
        <dbReference type="ARBA" id="ARBA00023002"/>
    </source>
</evidence>
<organism evidence="3 4">
    <name type="scientific">Meloidogyne incognita</name>
    <name type="common">Southern root-knot nematode worm</name>
    <name type="synonym">Oxyuris incognita</name>
    <dbReference type="NCBI Taxonomy" id="6306"/>
    <lineage>
        <taxon>Eukaryota</taxon>
        <taxon>Metazoa</taxon>
        <taxon>Ecdysozoa</taxon>
        <taxon>Nematoda</taxon>
        <taxon>Chromadorea</taxon>
        <taxon>Rhabditida</taxon>
        <taxon>Tylenchina</taxon>
        <taxon>Tylenchomorpha</taxon>
        <taxon>Tylenchoidea</taxon>
        <taxon>Meloidogynidae</taxon>
        <taxon>Meloidogyninae</taxon>
        <taxon>Meloidogyne</taxon>
        <taxon>Meloidogyne incognita group</taxon>
    </lineage>
</organism>
<sequence length="90" mass="10089">MRRRLFFKDKVKQRLFRSVSCSSIFDSLRRFSGKVVIITGSSSGIGQSAALSFAEEGASVVIHGQNKERLDNVAPEWHPKSWNSHPKSLV</sequence>
<dbReference type="PANTHER" id="PTHR44196">
    <property type="entry name" value="DEHYDROGENASE/REDUCTASE SDR FAMILY MEMBER 7B"/>
    <property type="match status" value="1"/>
</dbReference>